<dbReference type="OrthoDB" id="9049620at2759"/>
<dbReference type="Proteomes" id="UP000828390">
    <property type="component" value="Unassembled WGS sequence"/>
</dbReference>
<dbReference type="Gene3D" id="3.30.40.10">
    <property type="entry name" value="Zinc/RING finger domain, C3HC4 (zinc finger)"/>
    <property type="match status" value="1"/>
</dbReference>
<dbReference type="Pfam" id="PF03915">
    <property type="entry name" value="AIP3"/>
    <property type="match status" value="1"/>
</dbReference>
<organism evidence="9 10">
    <name type="scientific">Dreissena polymorpha</name>
    <name type="common">Zebra mussel</name>
    <name type="synonym">Mytilus polymorpha</name>
    <dbReference type="NCBI Taxonomy" id="45954"/>
    <lineage>
        <taxon>Eukaryota</taxon>
        <taxon>Metazoa</taxon>
        <taxon>Spiralia</taxon>
        <taxon>Lophotrochozoa</taxon>
        <taxon>Mollusca</taxon>
        <taxon>Bivalvia</taxon>
        <taxon>Autobranchia</taxon>
        <taxon>Heteroconchia</taxon>
        <taxon>Euheterodonta</taxon>
        <taxon>Imparidentia</taxon>
        <taxon>Neoheterodontei</taxon>
        <taxon>Myida</taxon>
        <taxon>Dreissenoidea</taxon>
        <taxon>Dreissenidae</taxon>
        <taxon>Dreissena</taxon>
    </lineage>
</organism>
<dbReference type="InterPro" id="IPR018957">
    <property type="entry name" value="Znf_C3HC4_RING-type"/>
</dbReference>
<dbReference type="PANTHER" id="PTHR22635:SF0">
    <property type="entry name" value="RING FINGER PROTEIN 207"/>
    <property type="match status" value="1"/>
</dbReference>
<name>A0A9D4H1N7_DREPO</name>
<dbReference type="PANTHER" id="PTHR22635">
    <property type="entry name" value="RING FINGER PROTEIN 207"/>
    <property type="match status" value="1"/>
</dbReference>
<keyword evidence="3 5" id="KW-0863">Zinc-finger</keyword>
<keyword evidence="2" id="KW-0479">Metal-binding</keyword>
<dbReference type="PROSITE" id="PS50089">
    <property type="entry name" value="ZF_RING_2"/>
    <property type="match status" value="1"/>
</dbReference>
<evidence type="ECO:0000256" key="3">
    <source>
        <dbReference type="ARBA" id="ARBA00022771"/>
    </source>
</evidence>
<evidence type="ECO:0000313" key="9">
    <source>
        <dbReference type="EMBL" id="KAH3826960.1"/>
    </source>
</evidence>
<proteinExistence type="predicted"/>
<feature type="region of interest" description="Disordered" evidence="6">
    <location>
        <begin position="761"/>
        <end position="794"/>
    </location>
</feature>
<dbReference type="SMART" id="SM00184">
    <property type="entry name" value="RING"/>
    <property type="match status" value="1"/>
</dbReference>
<feature type="domain" description="B box-type" evidence="8">
    <location>
        <begin position="91"/>
        <end position="138"/>
    </location>
</feature>
<dbReference type="EMBL" id="JAIWYP010000005">
    <property type="protein sequence ID" value="KAH3826960.1"/>
    <property type="molecule type" value="Genomic_DNA"/>
</dbReference>
<reference evidence="9" key="2">
    <citation type="submission" date="2020-11" db="EMBL/GenBank/DDBJ databases">
        <authorList>
            <person name="McCartney M.A."/>
            <person name="Auch B."/>
            <person name="Kono T."/>
            <person name="Mallez S."/>
            <person name="Becker A."/>
            <person name="Gohl D.M."/>
            <person name="Silverstein K.A.T."/>
            <person name="Koren S."/>
            <person name="Bechman K.B."/>
            <person name="Herman A."/>
            <person name="Abrahante J.E."/>
            <person name="Garbe J."/>
        </authorList>
    </citation>
    <scope>NUCLEOTIDE SEQUENCE</scope>
    <source>
        <strain evidence="9">Duluth1</strain>
        <tissue evidence="9">Whole animal</tissue>
    </source>
</reference>
<dbReference type="InterPro" id="IPR022782">
    <property type="entry name" value="AIP3-like_C"/>
</dbReference>
<evidence type="ECO:0000256" key="2">
    <source>
        <dbReference type="ARBA" id="ARBA00022723"/>
    </source>
</evidence>
<accession>A0A9D4H1N7</accession>
<dbReference type="PROSITE" id="PS50119">
    <property type="entry name" value="ZF_BBOX"/>
    <property type="match status" value="1"/>
</dbReference>
<reference evidence="9" key="1">
    <citation type="journal article" date="2019" name="bioRxiv">
        <title>The Genome of the Zebra Mussel, Dreissena polymorpha: A Resource for Invasive Species Research.</title>
        <authorList>
            <person name="McCartney M.A."/>
            <person name="Auch B."/>
            <person name="Kono T."/>
            <person name="Mallez S."/>
            <person name="Zhang Y."/>
            <person name="Obille A."/>
            <person name="Becker A."/>
            <person name="Abrahante J.E."/>
            <person name="Garbe J."/>
            <person name="Badalamenti J.P."/>
            <person name="Herman A."/>
            <person name="Mangelson H."/>
            <person name="Liachko I."/>
            <person name="Sullivan S."/>
            <person name="Sone E.D."/>
            <person name="Koren S."/>
            <person name="Silverstein K.A.T."/>
            <person name="Beckman K.B."/>
            <person name="Gohl D.M."/>
        </authorList>
    </citation>
    <scope>NUCLEOTIDE SEQUENCE</scope>
    <source>
        <strain evidence="9">Duluth1</strain>
        <tissue evidence="9">Whole animal</tissue>
    </source>
</reference>
<dbReference type="GO" id="GO:0030544">
    <property type="term" value="F:Hsp70 protein binding"/>
    <property type="evidence" value="ECO:0007669"/>
    <property type="project" value="InterPro"/>
</dbReference>
<evidence type="ECO:0000256" key="5">
    <source>
        <dbReference type="PROSITE-ProRule" id="PRU00024"/>
    </source>
</evidence>
<dbReference type="GO" id="GO:0044325">
    <property type="term" value="F:transmembrane transporter binding"/>
    <property type="evidence" value="ECO:0007669"/>
    <property type="project" value="TreeGrafter"/>
</dbReference>
<evidence type="ECO:0000256" key="6">
    <source>
        <dbReference type="SAM" id="MobiDB-lite"/>
    </source>
</evidence>
<dbReference type="InterPro" id="IPR001841">
    <property type="entry name" value="Znf_RING"/>
</dbReference>
<evidence type="ECO:0000259" key="7">
    <source>
        <dbReference type="PROSITE" id="PS50089"/>
    </source>
</evidence>
<dbReference type="AlphaFoldDB" id="A0A9D4H1N7"/>
<dbReference type="Gene3D" id="3.30.160.60">
    <property type="entry name" value="Classic Zinc Finger"/>
    <property type="match status" value="1"/>
</dbReference>
<dbReference type="SMART" id="SM00336">
    <property type="entry name" value="BBOX"/>
    <property type="match status" value="1"/>
</dbReference>
<dbReference type="SUPFAM" id="SSF57850">
    <property type="entry name" value="RING/U-box"/>
    <property type="match status" value="1"/>
</dbReference>
<gene>
    <name evidence="9" type="ORF">DPMN_128888</name>
</gene>
<dbReference type="Pfam" id="PF00097">
    <property type="entry name" value="zf-C3HC4"/>
    <property type="match status" value="1"/>
</dbReference>
<protein>
    <recommendedName>
        <fullName evidence="1">RING finger protein 207</fullName>
    </recommendedName>
</protein>
<dbReference type="Gene3D" id="1.20.58.1540">
    <property type="entry name" value="Actin interacting protein 3, C-terminal domain"/>
    <property type="match status" value="1"/>
</dbReference>
<evidence type="ECO:0000313" key="10">
    <source>
        <dbReference type="Proteomes" id="UP000828390"/>
    </source>
</evidence>
<dbReference type="GO" id="GO:0008270">
    <property type="term" value="F:zinc ion binding"/>
    <property type="evidence" value="ECO:0007669"/>
    <property type="project" value="UniProtKB-KW"/>
</dbReference>
<evidence type="ECO:0000256" key="4">
    <source>
        <dbReference type="ARBA" id="ARBA00022833"/>
    </source>
</evidence>
<feature type="compositionally biased region" description="Polar residues" evidence="6">
    <location>
        <begin position="375"/>
        <end position="394"/>
    </location>
</feature>
<feature type="compositionally biased region" description="Polar residues" evidence="6">
    <location>
        <begin position="761"/>
        <end position="792"/>
    </location>
</feature>
<dbReference type="InterPro" id="IPR017907">
    <property type="entry name" value="Znf_RING_CS"/>
</dbReference>
<sequence>MSGYVHAPTDPVDEFDSTKWNPLQCTICMEHYKDPCILQCYHSFCACCVKPRVDDGKLLCPVCCFETLIKDGSGLPPPDPILKFLVESSAGDSVQCANCDKATGEMFYCKTCTQPLCVQCREETHRAKMFSSHHVVLHTKHTRDSQKDCKIHGEPYILFSTEKKVMLCINCFRDMKVESRSHCVDLETAYKQGCQKIDDTMQSIRDLQCSVRDGVLLLRALLEEIQTNADNEKQDISELYDAIQEKIAQTKHDLLQEIDRQFAEKEELFKTQLVSLRTFLPTLHVHLVTCAAFCSSTSKYEFLGFTYEMMRRLTAIIQVQQPLHPSQTSDITTDYKTKLARCLEALLYPHKTSSPPVSIATSVSSVTRLETDTSMTVTSSLMSRGQPTRGQPGTLTKEDSARQAQHRKSLKLKLLNNKGFFADHCKNFDDSHREMMITVNRMKQCVQELQRDITLRRSLARELTVSDLKAQIADTEESLNRHLAEVEAKQPSLEQHWEESLEMIAAEQEVYQAQIQDVCRLKSELCSVSTILQKLTSFMSSIANVTQRLAPKLGKAQSSADQDSQHQALLNTISTMQPDSQQRCDALRAAEEERDIKSAQRTNPLDEELIKTKGLLRAPSARKEGAVKRLSAEIKEAGKATSPTLDSDHKNICSPKARGGLLESVLGNEKNASVTNLSCDVNCNFIDLDQVSNGVEVMVLEATVHLPNKCNVEKEVEIVPDMDNQSLKFIAVSSIHNNVLPDVTAELVTHEHGACVVASTMPTPESEGTSSFSVVTSDSEQETSLDLSSSVGEDSVRPGHVKGLIAKVSGLTKLAEHVIDNAGVQCSGIELSLNSSGADYDRVNKFVSISSHDLGIEQPAADGIQLQSDPDDAYVAKSLPELAQVFESGELMQKKKRNRSEKH</sequence>
<dbReference type="InterPro" id="IPR013083">
    <property type="entry name" value="Znf_RING/FYVE/PHD"/>
</dbReference>
<evidence type="ECO:0000259" key="8">
    <source>
        <dbReference type="PROSITE" id="PS50119"/>
    </source>
</evidence>
<feature type="domain" description="RING-type" evidence="7">
    <location>
        <begin position="25"/>
        <end position="63"/>
    </location>
</feature>
<keyword evidence="4" id="KW-0862">Zinc</keyword>
<dbReference type="CDD" id="cd19814">
    <property type="entry name" value="Bbox1_RNF207-like"/>
    <property type="match status" value="1"/>
</dbReference>
<evidence type="ECO:0000256" key="1">
    <source>
        <dbReference type="ARBA" id="ARBA00021526"/>
    </source>
</evidence>
<dbReference type="GO" id="GO:0048471">
    <property type="term" value="C:perinuclear region of cytoplasm"/>
    <property type="evidence" value="ECO:0007669"/>
    <property type="project" value="TreeGrafter"/>
</dbReference>
<dbReference type="InterPro" id="IPR000315">
    <property type="entry name" value="Znf_B-box"/>
</dbReference>
<keyword evidence="10" id="KW-1185">Reference proteome</keyword>
<dbReference type="InterPro" id="IPR039320">
    <property type="entry name" value="RNF207"/>
</dbReference>
<comment type="caution">
    <text evidence="9">The sequence shown here is derived from an EMBL/GenBank/DDBJ whole genome shotgun (WGS) entry which is preliminary data.</text>
</comment>
<feature type="region of interest" description="Disordered" evidence="6">
    <location>
        <begin position="375"/>
        <end position="407"/>
    </location>
</feature>
<dbReference type="PROSITE" id="PS00518">
    <property type="entry name" value="ZF_RING_1"/>
    <property type="match status" value="1"/>
</dbReference>